<evidence type="ECO:0008006" key="4">
    <source>
        <dbReference type="Google" id="ProtNLM"/>
    </source>
</evidence>
<dbReference type="PANTHER" id="PTHR33021">
    <property type="entry name" value="BLUE COPPER PROTEIN"/>
    <property type="match status" value="1"/>
</dbReference>
<accession>A0A9Q1KX15</accession>
<dbReference type="SUPFAM" id="SSF49503">
    <property type="entry name" value="Cupredoxins"/>
    <property type="match status" value="1"/>
</dbReference>
<dbReference type="GO" id="GO:0005886">
    <property type="term" value="C:plasma membrane"/>
    <property type="evidence" value="ECO:0007669"/>
    <property type="project" value="TreeGrafter"/>
</dbReference>
<dbReference type="OrthoDB" id="1916408at2759"/>
<organism evidence="2 3">
    <name type="scientific">Carnegiea gigantea</name>
    <dbReference type="NCBI Taxonomy" id="171969"/>
    <lineage>
        <taxon>Eukaryota</taxon>
        <taxon>Viridiplantae</taxon>
        <taxon>Streptophyta</taxon>
        <taxon>Embryophyta</taxon>
        <taxon>Tracheophyta</taxon>
        <taxon>Spermatophyta</taxon>
        <taxon>Magnoliopsida</taxon>
        <taxon>eudicotyledons</taxon>
        <taxon>Gunneridae</taxon>
        <taxon>Pentapetalae</taxon>
        <taxon>Caryophyllales</taxon>
        <taxon>Cactineae</taxon>
        <taxon>Cactaceae</taxon>
        <taxon>Cactoideae</taxon>
        <taxon>Echinocereeae</taxon>
        <taxon>Carnegiea</taxon>
    </lineage>
</organism>
<evidence type="ECO:0000313" key="3">
    <source>
        <dbReference type="Proteomes" id="UP001153076"/>
    </source>
</evidence>
<dbReference type="PROSITE" id="PS51257">
    <property type="entry name" value="PROKAR_LIPOPROTEIN"/>
    <property type="match status" value="1"/>
</dbReference>
<keyword evidence="3" id="KW-1185">Reference proteome</keyword>
<keyword evidence="1" id="KW-0732">Signal</keyword>
<name>A0A9Q1KX15_9CARY</name>
<sequence length="162" mass="17201">MATRRSALLVVALMSCVLIQSADALIHVVGGGCGWEVPPNRTFYADWAKPRTFGVGDKLAEYYKGPFIFQLNNTGDYYFYSNVGTHCEMGQKLHITVGTAPGSSGFVFVPPRRLLSLPAPAKHEPEAPAPSPDVIAAASAATNNVGQFLGLGASCLVAMLLM</sequence>
<reference evidence="2" key="1">
    <citation type="submission" date="2022-04" db="EMBL/GenBank/DDBJ databases">
        <title>Carnegiea gigantea Genome sequencing and assembly v2.</title>
        <authorList>
            <person name="Copetti D."/>
            <person name="Sanderson M.J."/>
            <person name="Burquez A."/>
            <person name="Wojciechowski M.F."/>
        </authorList>
    </citation>
    <scope>NUCLEOTIDE SEQUENCE</scope>
    <source>
        <strain evidence="2">SGP5-SGP5p</strain>
        <tissue evidence="2">Aerial part</tissue>
    </source>
</reference>
<dbReference type="PANTHER" id="PTHR33021:SF264">
    <property type="entry name" value="OS05G0570900 PROTEIN"/>
    <property type="match status" value="1"/>
</dbReference>
<dbReference type="Proteomes" id="UP001153076">
    <property type="component" value="Unassembled WGS sequence"/>
</dbReference>
<feature type="signal peptide" evidence="1">
    <location>
        <begin position="1"/>
        <end position="24"/>
    </location>
</feature>
<dbReference type="InterPro" id="IPR008972">
    <property type="entry name" value="Cupredoxin"/>
</dbReference>
<gene>
    <name evidence="2" type="ORF">Cgig2_026971</name>
</gene>
<dbReference type="Gene3D" id="2.60.40.420">
    <property type="entry name" value="Cupredoxins - blue copper proteins"/>
    <property type="match status" value="2"/>
</dbReference>
<dbReference type="GO" id="GO:0009055">
    <property type="term" value="F:electron transfer activity"/>
    <property type="evidence" value="ECO:0007669"/>
    <property type="project" value="InterPro"/>
</dbReference>
<feature type="chain" id="PRO_5040214048" description="Phytocyanin domain-containing protein" evidence="1">
    <location>
        <begin position="25"/>
        <end position="162"/>
    </location>
</feature>
<evidence type="ECO:0000256" key="1">
    <source>
        <dbReference type="SAM" id="SignalP"/>
    </source>
</evidence>
<proteinExistence type="predicted"/>
<evidence type="ECO:0000313" key="2">
    <source>
        <dbReference type="EMBL" id="KAJ8451162.1"/>
    </source>
</evidence>
<protein>
    <recommendedName>
        <fullName evidence="4">Phytocyanin domain-containing protein</fullName>
    </recommendedName>
</protein>
<dbReference type="EMBL" id="JAKOGI010000011">
    <property type="protein sequence ID" value="KAJ8451162.1"/>
    <property type="molecule type" value="Genomic_DNA"/>
</dbReference>
<dbReference type="InterPro" id="IPR039391">
    <property type="entry name" value="Phytocyanin-like"/>
</dbReference>
<comment type="caution">
    <text evidence="2">The sequence shown here is derived from an EMBL/GenBank/DDBJ whole genome shotgun (WGS) entry which is preliminary data.</text>
</comment>
<dbReference type="AlphaFoldDB" id="A0A9Q1KX15"/>